<dbReference type="Proteomes" id="UP000053573">
    <property type="component" value="Unassembled WGS sequence"/>
</dbReference>
<dbReference type="OrthoDB" id="10560826at2759"/>
<keyword evidence="3" id="KW-1185">Reference proteome</keyword>
<protein>
    <submittedName>
        <fullName evidence="2">Uncharacterized protein</fullName>
    </submittedName>
</protein>
<name>A0A0H1BMC3_9EURO</name>
<reference evidence="3" key="1">
    <citation type="journal article" date="2015" name="PLoS Genet.">
        <title>The dynamic genome and transcriptome of the human fungal pathogen Blastomyces and close relative Emmonsia.</title>
        <authorList>
            <person name="Munoz J.F."/>
            <person name="Gauthier G.M."/>
            <person name="Desjardins C.A."/>
            <person name="Gallo J.E."/>
            <person name="Holder J."/>
            <person name="Sullivan T.D."/>
            <person name="Marty A.J."/>
            <person name="Carmen J.C."/>
            <person name="Chen Z."/>
            <person name="Ding L."/>
            <person name="Gujja S."/>
            <person name="Magrini V."/>
            <person name="Misas E."/>
            <person name="Mitreva M."/>
            <person name="Priest M."/>
            <person name="Saif S."/>
            <person name="Whiston E.A."/>
            <person name="Young S."/>
            <person name="Zeng Q."/>
            <person name="Goldman W.E."/>
            <person name="Mardis E.R."/>
            <person name="Taylor J.W."/>
            <person name="McEwen J.G."/>
            <person name="Clay O.K."/>
            <person name="Klein B.S."/>
            <person name="Cuomo C.A."/>
        </authorList>
    </citation>
    <scope>NUCLEOTIDE SEQUENCE [LARGE SCALE GENOMIC DNA]</scope>
    <source>
        <strain evidence="3">UAMH 139</strain>
    </source>
</reference>
<dbReference type="EMBL" id="LDEV01000757">
    <property type="protein sequence ID" value="KLJ12674.1"/>
    <property type="molecule type" value="Genomic_DNA"/>
</dbReference>
<gene>
    <name evidence="2" type="ORF">EMPG_09502</name>
</gene>
<feature type="compositionally biased region" description="Polar residues" evidence="1">
    <location>
        <begin position="96"/>
        <end position="105"/>
    </location>
</feature>
<evidence type="ECO:0000313" key="3">
    <source>
        <dbReference type="Proteomes" id="UP000053573"/>
    </source>
</evidence>
<proteinExistence type="predicted"/>
<dbReference type="AlphaFoldDB" id="A0A0H1BMC3"/>
<accession>A0A0H1BMC3</accession>
<organism evidence="2 3">
    <name type="scientific">Blastomyces silverae</name>
    <dbReference type="NCBI Taxonomy" id="2060906"/>
    <lineage>
        <taxon>Eukaryota</taxon>
        <taxon>Fungi</taxon>
        <taxon>Dikarya</taxon>
        <taxon>Ascomycota</taxon>
        <taxon>Pezizomycotina</taxon>
        <taxon>Eurotiomycetes</taxon>
        <taxon>Eurotiomycetidae</taxon>
        <taxon>Onygenales</taxon>
        <taxon>Ajellomycetaceae</taxon>
        <taxon>Blastomyces</taxon>
    </lineage>
</organism>
<feature type="region of interest" description="Disordered" evidence="1">
    <location>
        <begin position="96"/>
        <end position="117"/>
    </location>
</feature>
<sequence>MGPGIDATFLVYLGFKVGRSNAAGSAFGENSGSFSFALIPLEAPGPLGLDRNSKVDGDRVACSPGSRPKNISALAELAYSSPLGSSMLRVTLTVRPQTMPTNRAGPSSGRLGPQPRIMITSLREAG</sequence>
<comment type="caution">
    <text evidence="2">The sequence shown here is derived from an EMBL/GenBank/DDBJ whole genome shotgun (WGS) entry which is preliminary data.</text>
</comment>
<evidence type="ECO:0000313" key="2">
    <source>
        <dbReference type="EMBL" id="KLJ12674.1"/>
    </source>
</evidence>
<evidence type="ECO:0000256" key="1">
    <source>
        <dbReference type="SAM" id="MobiDB-lite"/>
    </source>
</evidence>